<reference evidence="3" key="1">
    <citation type="submission" date="2025-08" db="UniProtKB">
        <authorList>
            <consortium name="RefSeq"/>
        </authorList>
    </citation>
    <scope>IDENTIFICATION</scope>
</reference>
<proteinExistence type="predicted"/>
<organism evidence="2 3">
    <name type="scientific">Dioscorea cayennensis subsp. rotundata</name>
    <name type="common">White Guinea yam</name>
    <name type="synonym">Dioscorea rotundata</name>
    <dbReference type="NCBI Taxonomy" id="55577"/>
    <lineage>
        <taxon>Eukaryota</taxon>
        <taxon>Viridiplantae</taxon>
        <taxon>Streptophyta</taxon>
        <taxon>Embryophyta</taxon>
        <taxon>Tracheophyta</taxon>
        <taxon>Spermatophyta</taxon>
        <taxon>Magnoliopsida</taxon>
        <taxon>Liliopsida</taxon>
        <taxon>Dioscoreales</taxon>
        <taxon>Dioscoreaceae</taxon>
        <taxon>Dioscorea</taxon>
    </lineage>
</organism>
<evidence type="ECO:0000313" key="2">
    <source>
        <dbReference type="Proteomes" id="UP001515500"/>
    </source>
</evidence>
<gene>
    <name evidence="3" type="primary">LOC120251572</name>
</gene>
<protein>
    <submittedName>
        <fullName evidence="3">Uncharacterized protein LOC120251572</fullName>
    </submittedName>
</protein>
<dbReference type="PANTHER" id="PTHR48258">
    <property type="entry name" value="DUF4218 DOMAIN-CONTAINING PROTEIN-RELATED"/>
    <property type="match status" value="1"/>
</dbReference>
<evidence type="ECO:0000259" key="1">
    <source>
        <dbReference type="Pfam" id="PF13960"/>
    </source>
</evidence>
<name>A0AB40APA9_DIOCR</name>
<dbReference type="GeneID" id="120251572"/>
<dbReference type="Proteomes" id="UP001515500">
    <property type="component" value="Chromosome 20"/>
</dbReference>
<dbReference type="InterPro" id="IPR025452">
    <property type="entry name" value="DUF4218"/>
</dbReference>
<dbReference type="Pfam" id="PF13960">
    <property type="entry name" value="DUF4218"/>
    <property type="match status" value="1"/>
</dbReference>
<feature type="domain" description="DUF4218" evidence="1">
    <location>
        <begin position="1"/>
        <end position="78"/>
    </location>
</feature>
<evidence type="ECO:0000313" key="3">
    <source>
        <dbReference type="RefSeq" id="XP_039116071.1"/>
    </source>
</evidence>
<dbReference type="AlphaFoldDB" id="A0AB40APA9"/>
<sequence>MEHLPIHLPYEAKVGGPVQYRWMYPFERFLHHLKKKVKNQACVEGSICEAYIIQEISSFCSMYFESTVETRLNRVPRNDDGGDVESVGRLSIFSHPGRPFGPMNNARFLEDGEHYAAELYVLMNCEEIYPYVEMFDEMAKKECVNISDKELEKLRDTRFPKWFRQFVAKHKDEIDPRVVEMSYGPGRIAQCYKGCFTNGFKFHTPRLWE</sequence>
<accession>A0AB40APA9</accession>
<keyword evidence="2" id="KW-1185">Reference proteome</keyword>
<dbReference type="PANTHER" id="PTHR48258:SF3">
    <property type="entry name" value="FK506-BINDING PROTEIN 4-LIKE ISOFORM X1"/>
    <property type="match status" value="1"/>
</dbReference>
<dbReference type="RefSeq" id="XP_039116071.1">
    <property type="nucleotide sequence ID" value="XM_039260137.1"/>
</dbReference>